<dbReference type="GO" id="GO:0019464">
    <property type="term" value="P:glycine decarboxylation via glycine cleavage system"/>
    <property type="evidence" value="ECO:0007669"/>
    <property type="project" value="UniProtKB-UniRule"/>
</dbReference>
<feature type="domain" description="Lipoyl-binding" evidence="5">
    <location>
        <begin position="24"/>
        <end position="105"/>
    </location>
</feature>
<dbReference type="HAMAP" id="MF_00272">
    <property type="entry name" value="GcvH"/>
    <property type="match status" value="1"/>
</dbReference>
<keyword evidence="2 3" id="KW-0450">Lipoyl</keyword>
<dbReference type="InterPro" id="IPR033753">
    <property type="entry name" value="GCV_H/Fam206"/>
</dbReference>
<comment type="function">
    <text evidence="3">The glycine cleavage system catalyzes the degradation of glycine. The H protein shuttles the methylamine group of glycine from the P protein to the T protein.</text>
</comment>
<comment type="similarity">
    <text evidence="1 3">Belongs to the GcvH family.</text>
</comment>
<dbReference type="PANTHER" id="PTHR11715">
    <property type="entry name" value="GLYCINE CLEAVAGE SYSTEM H PROTEIN"/>
    <property type="match status" value="1"/>
</dbReference>
<dbReference type="GO" id="GO:0009249">
    <property type="term" value="P:protein lipoylation"/>
    <property type="evidence" value="ECO:0007669"/>
    <property type="project" value="TreeGrafter"/>
</dbReference>
<dbReference type="Proteomes" id="UP000583387">
    <property type="component" value="Unassembled WGS sequence"/>
</dbReference>
<dbReference type="PANTHER" id="PTHR11715:SF3">
    <property type="entry name" value="GLYCINE CLEAVAGE SYSTEM H PROTEIN-RELATED"/>
    <property type="match status" value="1"/>
</dbReference>
<comment type="caution">
    <text evidence="6">The sequence shown here is derived from an EMBL/GenBank/DDBJ whole genome shotgun (WGS) entry which is preliminary data.</text>
</comment>
<gene>
    <name evidence="6" type="primary">gcvH_1</name>
    <name evidence="3" type="synonym">gcvH</name>
    <name evidence="6" type="ORF">PSEWESI4_00090</name>
</gene>
<dbReference type="Pfam" id="PF01597">
    <property type="entry name" value="GCV_H"/>
    <property type="match status" value="1"/>
</dbReference>
<dbReference type="PROSITE" id="PS00189">
    <property type="entry name" value="LIPOYL"/>
    <property type="match status" value="1"/>
</dbReference>
<dbReference type="GO" id="GO:0005960">
    <property type="term" value="C:glycine cleavage complex"/>
    <property type="evidence" value="ECO:0007669"/>
    <property type="project" value="InterPro"/>
</dbReference>
<evidence type="ECO:0000256" key="2">
    <source>
        <dbReference type="ARBA" id="ARBA00022823"/>
    </source>
</evidence>
<evidence type="ECO:0000256" key="1">
    <source>
        <dbReference type="ARBA" id="ARBA00009249"/>
    </source>
</evidence>
<dbReference type="GO" id="GO:0005829">
    <property type="term" value="C:cytosol"/>
    <property type="evidence" value="ECO:0007669"/>
    <property type="project" value="TreeGrafter"/>
</dbReference>
<dbReference type="EMBL" id="CAJFCI010000012">
    <property type="protein sequence ID" value="CAD5105833.1"/>
    <property type="molecule type" value="Genomic_DNA"/>
</dbReference>
<evidence type="ECO:0000256" key="3">
    <source>
        <dbReference type="HAMAP-Rule" id="MF_00272"/>
    </source>
</evidence>
<organism evidence="6 7">
    <name type="scientific">Zestomonas carbonaria</name>
    <dbReference type="NCBI Taxonomy" id="2762745"/>
    <lineage>
        <taxon>Bacteria</taxon>
        <taxon>Pseudomonadati</taxon>
        <taxon>Pseudomonadota</taxon>
        <taxon>Gammaproteobacteria</taxon>
        <taxon>Pseudomonadales</taxon>
        <taxon>Pseudomonadaceae</taxon>
        <taxon>Zestomonas</taxon>
    </lineage>
</organism>
<dbReference type="InterPro" id="IPR017453">
    <property type="entry name" value="GCV_H_sub"/>
</dbReference>
<dbReference type="InterPro" id="IPR003016">
    <property type="entry name" value="2-oxoA_DH_lipoyl-BS"/>
</dbReference>
<proteinExistence type="inferred from homology"/>
<sequence length="129" mass="13531">MSNIPADLRYAASHEWARLEADGSVTVGISDHAQEALGDVVFVELPEIGKQLDAGQEAGVVESVKAASDIYAPIGGEVIAVNEALTDSPELVNSDPYGSWFFKLKPNDAGELDKLLDAAAYKAAAEADA</sequence>
<feature type="modified residue" description="N6-lipoyllysine" evidence="3 4">
    <location>
        <position position="65"/>
    </location>
</feature>
<dbReference type="PROSITE" id="PS50968">
    <property type="entry name" value="BIOTINYL_LIPOYL"/>
    <property type="match status" value="1"/>
</dbReference>
<dbReference type="Gene3D" id="2.40.50.100">
    <property type="match status" value="1"/>
</dbReference>
<evidence type="ECO:0000256" key="4">
    <source>
        <dbReference type="PIRSR" id="PIRSR617453-50"/>
    </source>
</evidence>
<dbReference type="InterPro" id="IPR011053">
    <property type="entry name" value="Single_hybrid_motif"/>
</dbReference>
<dbReference type="CDD" id="cd06848">
    <property type="entry name" value="GCS_H"/>
    <property type="match status" value="1"/>
</dbReference>
<name>A0A7U7EIS6_9GAMM</name>
<comment type="subunit">
    <text evidence="3">The glycine cleavage system is composed of four proteins: P, T, L and H.</text>
</comment>
<dbReference type="InterPro" id="IPR000089">
    <property type="entry name" value="Biotin_lipoyl"/>
</dbReference>
<dbReference type="AlphaFoldDB" id="A0A7U7EIS6"/>
<evidence type="ECO:0000259" key="5">
    <source>
        <dbReference type="PROSITE" id="PS50968"/>
    </source>
</evidence>
<dbReference type="SUPFAM" id="SSF51230">
    <property type="entry name" value="Single hybrid motif"/>
    <property type="match status" value="1"/>
</dbReference>
<keyword evidence="7" id="KW-1185">Reference proteome</keyword>
<reference evidence="6 7" key="1">
    <citation type="submission" date="2020-08" db="EMBL/GenBank/DDBJ databases">
        <authorList>
            <person name="Criscuolo A."/>
        </authorList>
    </citation>
    <scope>NUCLEOTIDE SEQUENCE [LARGE SCALE GENOMIC DNA]</scope>
    <source>
        <strain evidence="6">CIP111764</strain>
    </source>
</reference>
<protein>
    <recommendedName>
        <fullName evidence="3">Glycine cleavage system H protein</fullName>
    </recommendedName>
</protein>
<evidence type="ECO:0000313" key="7">
    <source>
        <dbReference type="Proteomes" id="UP000583387"/>
    </source>
</evidence>
<dbReference type="NCBIfam" id="TIGR00527">
    <property type="entry name" value="gcvH"/>
    <property type="match status" value="1"/>
</dbReference>
<accession>A0A7U7EIS6</accession>
<dbReference type="InterPro" id="IPR002930">
    <property type="entry name" value="GCV_H"/>
</dbReference>
<dbReference type="NCBIfam" id="NF002270">
    <property type="entry name" value="PRK01202.1"/>
    <property type="match status" value="1"/>
</dbReference>
<comment type="cofactor">
    <cofactor evidence="3">
        <name>(R)-lipoate</name>
        <dbReference type="ChEBI" id="CHEBI:83088"/>
    </cofactor>
    <text evidence="3">Binds 1 lipoyl cofactor covalently.</text>
</comment>
<dbReference type="RefSeq" id="WP_187669230.1">
    <property type="nucleotide sequence ID" value="NZ_CAJFCI010000012.1"/>
</dbReference>
<evidence type="ECO:0000313" key="6">
    <source>
        <dbReference type="EMBL" id="CAD5105833.1"/>
    </source>
</evidence>